<name>A0A9D2ES07_9FIRM</name>
<dbReference type="AlphaFoldDB" id="A0A9D2ES07"/>
<protein>
    <submittedName>
        <fullName evidence="2">PTS sugar transporter subunit IIA</fullName>
    </submittedName>
</protein>
<organism evidence="2 3">
    <name type="scientific">Candidatus Gemmiger excrementigallinarum</name>
    <dbReference type="NCBI Taxonomy" id="2838609"/>
    <lineage>
        <taxon>Bacteria</taxon>
        <taxon>Bacillati</taxon>
        <taxon>Bacillota</taxon>
        <taxon>Clostridia</taxon>
        <taxon>Eubacteriales</taxon>
        <taxon>Gemmiger</taxon>
    </lineage>
</organism>
<dbReference type="Pfam" id="PF00359">
    <property type="entry name" value="PTS_EIIA_2"/>
    <property type="match status" value="1"/>
</dbReference>
<dbReference type="PANTHER" id="PTHR47738:SF3">
    <property type="entry name" value="PHOSPHOTRANSFERASE SYSTEM MANNITOL_FRUCTOSE-SPECIFIC IIA DOMAIN CONTAINING PROTEIN"/>
    <property type="match status" value="1"/>
</dbReference>
<dbReference type="InterPro" id="IPR002178">
    <property type="entry name" value="PTS_EIIA_type-2_dom"/>
</dbReference>
<dbReference type="PANTHER" id="PTHR47738">
    <property type="entry name" value="PTS SYSTEM FRUCTOSE-LIKE EIIA COMPONENT-RELATED"/>
    <property type="match status" value="1"/>
</dbReference>
<dbReference type="Gene3D" id="3.40.930.10">
    <property type="entry name" value="Mannitol-specific EII, Chain A"/>
    <property type="match status" value="1"/>
</dbReference>
<sequence>MRDILFPECVITHMKAKSKEDALHQLYEVLLKNGKVKTSFYDAVLERERNYPTGLELEEYNAAIPHVVPAHVEHSAMGIAVLDTPVTFQRMDDDEATVDVSVIFNIALDVNGKQIDILQEIMAVLADKDVMGQLVKADTPQDVMNILKKEG</sequence>
<comment type="caution">
    <text evidence="2">The sequence shown here is derived from an EMBL/GenBank/DDBJ whole genome shotgun (WGS) entry which is preliminary data.</text>
</comment>
<keyword evidence="2" id="KW-0762">Sugar transport</keyword>
<dbReference type="EMBL" id="DXBP01000049">
    <property type="protein sequence ID" value="HIZ42450.1"/>
    <property type="molecule type" value="Genomic_DNA"/>
</dbReference>
<evidence type="ECO:0000313" key="3">
    <source>
        <dbReference type="Proteomes" id="UP000824048"/>
    </source>
</evidence>
<dbReference type="PROSITE" id="PS51094">
    <property type="entry name" value="PTS_EIIA_TYPE_2"/>
    <property type="match status" value="1"/>
</dbReference>
<dbReference type="InterPro" id="IPR051541">
    <property type="entry name" value="PTS_SugarTrans_NitroReg"/>
</dbReference>
<dbReference type="Proteomes" id="UP000824048">
    <property type="component" value="Unassembled WGS sequence"/>
</dbReference>
<proteinExistence type="predicted"/>
<feature type="domain" description="PTS EIIA type-2" evidence="1">
    <location>
        <begin position="3"/>
        <end position="150"/>
    </location>
</feature>
<evidence type="ECO:0000259" key="1">
    <source>
        <dbReference type="PROSITE" id="PS51094"/>
    </source>
</evidence>
<gene>
    <name evidence="2" type="ORF">H9811_07800</name>
</gene>
<dbReference type="SUPFAM" id="SSF55804">
    <property type="entry name" value="Phoshotransferase/anion transport protein"/>
    <property type="match status" value="1"/>
</dbReference>
<evidence type="ECO:0000313" key="2">
    <source>
        <dbReference type="EMBL" id="HIZ42450.1"/>
    </source>
</evidence>
<reference evidence="2" key="2">
    <citation type="submission" date="2021-04" db="EMBL/GenBank/DDBJ databases">
        <authorList>
            <person name="Gilroy R."/>
        </authorList>
    </citation>
    <scope>NUCLEOTIDE SEQUENCE</scope>
    <source>
        <strain evidence="2">ChiSxjej1B13-11774</strain>
    </source>
</reference>
<reference evidence="2" key="1">
    <citation type="journal article" date="2021" name="PeerJ">
        <title>Extensive microbial diversity within the chicken gut microbiome revealed by metagenomics and culture.</title>
        <authorList>
            <person name="Gilroy R."/>
            <person name="Ravi A."/>
            <person name="Getino M."/>
            <person name="Pursley I."/>
            <person name="Horton D.L."/>
            <person name="Alikhan N.F."/>
            <person name="Baker D."/>
            <person name="Gharbi K."/>
            <person name="Hall N."/>
            <person name="Watson M."/>
            <person name="Adriaenssens E.M."/>
            <person name="Foster-Nyarko E."/>
            <person name="Jarju S."/>
            <person name="Secka A."/>
            <person name="Antonio M."/>
            <person name="Oren A."/>
            <person name="Chaudhuri R.R."/>
            <person name="La Ragione R."/>
            <person name="Hildebrand F."/>
            <person name="Pallen M.J."/>
        </authorList>
    </citation>
    <scope>NUCLEOTIDE SEQUENCE</scope>
    <source>
        <strain evidence="2">ChiSxjej1B13-11774</strain>
    </source>
</reference>
<accession>A0A9D2ES07</accession>
<dbReference type="InterPro" id="IPR016152">
    <property type="entry name" value="PTrfase/Anion_transptr"/>
</dbReference>
<dbReference type="CDD" id="cd00211">
    <property type="entry name" value="PTS_IIA_fru"/>
    <property type="match status" value="1"/>
</dbReference>
<keyword evidence="2" id="KW-0813">Transport</keyword>